<reference evidence="1" key="1">
    <citation type="submission" date="2011-01" db="EMBL/GenBank/DDBJ databases">
        <title>The Genome Sequence of Nematocida parisii strain ERTm3.</title>
        <authorList>
            <consortium name="The Broad Institute Genome Sequencing Platform"/>
            <consortium name="The Broad Institute Genome Sequencing Center for Infectious Disease"/>
            <person name="Cuomo C."/>
            <person name="Troemel E."/>
            <person name="Young S.K."/>
            <person name="Zeng Q."/>
            <person name="Gargeya S."/>
            <person name="Fitzgerald M."/>
            <person name="Haas B."/>
            <person name="Abouelleil A."/>
            <person name="Alvarado L."/>
            <person name="Arachchi H.M."/>
            <person name="Berlin A."/>
            <person name="Chapman S.B."/>
            <person name="Gearin G."/>
            <person name="Goldberg J."/>
            <person name="Griggs A."/>
            <person name="Gujja S."/>
            <person name="Hansen M."/>
            <person name="Heiman D."/>
            <person name="Howarth C."/>
            <person name="Larimer J."/>
            <person name="Lui A."/>
            <person name="MacDonald P.J.P."/>
            <person name="McCowen C."/>
            <person name="Montmayeur A."/>
            <person name="Murphy C."/>
            <person name="Neiman D."/>
            <person name="Pearson M."/>
            <person name="Priest M."/>
            <person name="Roberts A."/>
            <person name="Saif S."/>
            <person name="Shea T."/>
            <person name="Sisk P."/>
            <person name="Stolte C."/>
            <person name="Sykes S."/>
            <person name="Wortman J."/>
            <person name="Nusbaum C."/>
            <person name="Birren B."/>
        </authorList>
    </citation>
    <scope>NUCLEOTIDE SEQUENCE</scope>
    <source>
        <strain evidence="1">ERTm3</strain>
    </source>
</reference>
<organism evidence="1 2">
    <name type="scientific">Nematocida parisii (strain ERTm3)</name>
    <name type="common">Nematode killer fungus</name>
    <dbReference type="NCBI Taxonomy" id="935791"/>
    <lineage>
        <taxon>Eukaryota</taxon>
        <taxon>Fungi</taxon>
        <taxon>Fungi incertae sedis</taxon>
        <taxon>Microsporidia</taxon>
        <taxon>Nematocida</taxon>
    </lineage>
</organism>
<name>I3EG33_NEMP3</name>
<gene>
    <name evidence="1" type="ORF">NEQG_01624</name>
</gene>
<dbReference type="AlphaFoldDB" id="I3EG33"/>
<dbReference type="VEuPathDB" id="MicrosporidiaDB:NEQG_01624"/>
<evidence type="ECO:0000313" key="1">
    <source>
        <dbReference type="EMBL" id="EIJ88180.1"/>
    </source>
</evidence>
<dbReference type="EMBL" id="GL870879">
    <property type="protein sequence ID" value="EIJ88180.1"/>
    <property type="molecule type" value="Genomic_DNA"/>
</dbReference>
<dbReference type="InParanoid" id="I3EG33"/>
<sequence>MRLCQTQCQSMMLMPSRPPSKFEEEFGLNSQKFICLFKIPAFFLEKLPHKLTYKRIAPKGSCLNGSVTTDYYNCF</sequence>
<protein>
    <submittedName>
        <fullName evidence="1">Uncharacterized protein</fullName>
    </submittedName>
</protein>
<keyword evidence="2" id="KW-1185">Reference proteome</keyword>
<evidence type="ECO:0000313" key="2">
    <source>
        <dbReference type="Proteomes" id="UP000002872"/>
    </source>
</evidence>
<dbReference type="Proteomes" id="UP000002872">
    <property type="component" value="Unassembled WGS sequence"/>
</dbReference>
<proteinExistence type="predicted"/>
<accession>I3EG33</accession>
<dbReference type="HOGENOM" id="CLU_2671637_0_0_1"/>